<evidence type="ECO:0000256" key="1">
    <source>
        <dbReference type="SAM" id="Phobius"/>
    </source>
</evidence>
<keyword evidence="1" id="KW-1133">Transmembrane helix</keyword>
<sequence length="331" mass="37891">MKNKPTYYDWTFKFLEGKLTEAEEIELWSKINGGEYPKEQFLKDQQDLKKKIIASENPLVDKNWRGVTKKMEAGRKTGRAIDQQYFGRKNILAIAAAFVFGIIIASAFYFIGNPDFSKQVQQQEVYIPYGAKTRITLPDGSAVWLNSGSKLSYPSVFNGERSVHLEGEAYFDVVKSKVPFQVATHFGQVEVLGTSFNVKSFSNEEFQATLVEGSVRLSGFGGKGVLLNPGELASFTENSSLVVTPVDTNLFTSWKDGKLIFYREPFSKVAVRLERWYNVDIEIEDEELNNLWFTGTIEMETFTEFMELIVRTYPIHYTYDQNTRILKIEKK</sequence>
<name>A0AA41YDA0_9BACT</name>
<evidence type="ECO:0000259" key="3">
    <source>
        <dbReference type="Pfam" id="PF16344"/>
    </source>
</evidence>
<dbReference type="GO" id="GO:0016989">
    <property type="term" value="F:sigma factor antagonist activity"/>
    <property type="evidence" value="ECO:0007669"/>
    <property type="project" value="TreeGrafter"/>
</dbReference>
<dbReference type="Gene3D" id="2.60.120.1440">
    <property type="match status" value="1"/>
</dbReference>
<dbReference type="Proteomes" id="UP001163821">
    <property type="component" value="Unassembled WGS sequence"/>
</dbReference>
<dbReference type="PANTHER" id="PTHR30273:SF2">
    <property type="entry name" value="PROTEIN FECR"/>
    <property type="match status" value="1"/>
</dbReference>
<dbReference type="Gene3D" id="3.55.50.30">
    <property type="match status" value="1"/>
</dbReference>
<evidence type="ECO:0000313" key="5">
    <source>
        <dbReference type="Proteomes" id="UP001163821"/>
    </source>
</evidence>
<keyword evidence="1" id="KW-0472">Membrane</keyword>
<dbReference type="PANTHER" id="PTHR30273">
    <property type="entry name" value="PERIPLASMIC SIGNAL SENSOR AND SIGMA FACTOR ACTIVATOR FECR-RELATED"/>
    <property type="match status" value="1"/>
</dbReference>
<keyword evidence="5" id="KW-1185">Reference proteome</keyword>
<feature type="domain" description="FecR protein" evidence="2">
    <location>
        <begin position="130"/>
        <end position="216"/>
    </location>
</feature>
<keyword evidence="1" id="KW-0812">Transmembrane</keyword>
<dbReference type="Pfam" id="PF04773">
    <property type="entry name" value="FecR"/>
    <property type="match status" value="1"/>
</dbReference>
<dbReference type="InterPro" id="IPR006860">
    <property type="entry name" value="FecR"/>
</dbReference>
<dbReference type="RefSeq" id="WP_282593103.1">
    <property type="nucleotide sequence ID" value="NZ_JAPAAF010000039.1"/>
</dbReference>
<dbReference type="InterPro" id="IPR012373">
    <property type="entry name" value="Ferrdict_sens_TM"/>
</dbReference>
<protein>
    <submittedName>
        <fullName evidence="4">DUF4974 domain-containing protein</fullName>
    </submittedName>
</protein>
<feature type="transmembrane region" description="Helical" evidence="1">
    <location>
        <begin position="91"/>
        <end position="111"/>
    </location>
</feature>
<dbReference type="Pfam" id="PF16344">
    <property type="entry name" value="FecR_C"/>
    <property type="match status" value="1"/>
</dbReference>
<reference evidence="4" key="1">
    <citation type="submission" date="2022-10" db="EMBL/GenBank/DDBJ databases">
        <title>Gaoshiqiia sediminis gen. nov., sp. nov., isolated from coastal sediment.</title>
        <authorList>
            <person name="Yu W.X."/>
            <person name="Mu D.S."/>
            <person name="Du J.Z."/>
            <person name="Liang Y.Q."/>
        </authorList>
    </citation>
    <scope>NUCLEOTIDE SEQUENCE</scope>
    <source>
        <strain evidence="4">A06</strain>
    </source>
</reference>
<gene>
    <name evidence="4" type="ORF">N2K84_17360</name>
</gene>
<comment type="caution">
    <text evidence="4">The sequence shown here is derived from an EMBL/GenBank/DDBJ whole genome shotgun (WGS) entry which is preliminary data.</text>
</comment>
<proteinExistence type="predicted"/>
<dbReference type="AlphaFoldDB" id="A0AA41YDA0"/>
<dbReference type="EMBL" id="JAPAAF010000039">
    <property type="protein sequence ID" value="MCW0484510.1"/>
    <property type="molecule type" value="Genomic_DNA"/>
</dbReference>
<organism evidence="4 5">
    <name type="scientific">Gaoshiqia sediminis</name>
    <dbReference type="NCBI Taxonomy" id="2986998"/>
    <lineage>
        <taxon>Bacteria</taxon>
        <taxon>Pseudomonadati</taxon>
        <taxon>Bacteroidota</taxon>
        <taxon>Bacteroidia</taxon>
        <taxon>Marinilabiliales</taxon>
        <taxon>Prolixibacteraceae</taxon>
        <taxon>Gaoshiqia</taxon>
    </lineage>
</organism>
<accession>A0AA41YDA0</accession>
<evidence type="ECO:0000313" key="4">
    <source>
        <dbReference type="EMBL" id="MCW0484510.1"/>
    </source>
</evidence>
<feature type="domain" description="Protein FecR C-terminal" evidence="3">
    <location>
        <begin position="258"/>
        <end position="323"/>
    </location>
</feature>
<dbReference type="InterPro" id="IPR032508">
    <property type="entry name" value="FecR_C"/>
</dbReference>
<evidence type="ECO:0000259" key="2">
    <source>
        <dbReference type="Pfam" id="PF04773"/>
    </source>
</evidence>